<gene>
    <name evidence="1" type="ORF">D8B20_21470</name>
</gene>
<dbReference type="Proteomes" id="UP000319411">
    <property type="component" value="Plasmid unnamed3"/>
</dbReference>
<dbReference type="EMBL" id="CP032705">
    <property type="protein sequence ID" value="QDY44498.1"/>
    <property type="molecule type" value="Genomic_DNA"/>
</dbReference>
<dbReference type="AlphaFoldDB" id="A0A518XJX8"/>
<keyword evidence="1" id="KW-0614">Plasmid</keyword>
<organism evidence="1 2">
    <name type="scientific">Candidatus Pantoea soli</name>
    <dbReference type="NCBI Taxonomy" id="3098669"/>
    <lineage>
        <taxon>Bacteria</taxon>
        <taxon>Pseudomonadati</taxon>
        <taxon>Pseudomonadota</taxon>
        <taxon>Gammaproteobacteria</taxon>
        <taxon>Enterobacterales</taxon>
        <taxon>Erwiniaceae</taxon>
        <taxon>Pantoea</taxon>
    </lineage>
</organism>
<geneLocation type="plasmid" evidence="1 2">
    <name>unnamed3</name>
</geneLocation>
<name>A0A518XJX8_9GAMM</name>
<evidence type="ECO:0000313" key="2">
    <source>
        <dbReference type="Proteomes" id="UP000319411"/>
    </source>
</evidence>
<proteinExistence type="predicted"/>
<reference evidence="1 2" key="1">
    <citation type="submission" date="2018-10" db="EMBL/GenBank/DDBJ databases">
        <title>Genome Sequencing of Pantoea dispersa DSM 32899.</title>
        <authorList>
            <person name="Nawrath M."/>
            <person name="Ottenheim C."/>
            <person name="Wilm A."/>
            <person name="Zimmermann W."/>
            <person name="Wu J.C."/>
        </authorList>
    </citation>
    <scope>NUCLEOTIDE SEQUENCE [LARGE SCALE GENOMIC DNA]</scope>
    <source>
        <strain evidence="1 2">DSM 32899</strain>
        <plasmid evidence="1 2">unnamed3</plasmid>
    </source>
</reference>
<keyword evidence="2" id="KW-1185">Reference proteome</keyword>
<dbReference type="RefSeq" id="WP_145892133.1">
    <property type="nucleotide sequence ID" value="NZ_CP032705.1"/>
</dbReference>
<dbReference type="OrthoDB" id="9987446at2"/>
<sequence length="160" mass="18435">MLDLIKTITSIPTAVNGIVAGRAAYKAHEQARKDLMTYMDIGMRKTNKILRNATKEQRVGAILEYRKWRIPKPNGVMDLEVRGKVPVNHVSELVGLKADIGAILALNTVFLPQRLRKRLINLNQTLKDTESSFEKRGKEWFYFARCYILRKQIRRVKALL</sequence>
<protein>
    <submittedName>
        <fullName evidence="1">Uncharacterized protein</fullName>
    </submittedName>
</protein>
<dbReference type="KEGG" id="pdis:D8B20_21470"/>
<accession>A0A518XJX8</accession>
<evidence type="ECO:0000313" key="1">
    <source>
        <dbReference type="EMBL" id="QDY44498.1"/>
    </source>
</evidence>